<reference evidence="3" key="1">
    <citation type="journal article" date="2019" name="Int. J. Syst. Evol. Microbiol.">
        <title>The Global Catalogue of Microorganisms (GCM) 10K type strain sequencing project: providing services to taxonomists for standard genome sequencing and annotation.</title>
        <authorList>
            <consortium name="The Broad Institute Genomics Platform"/>
            <consortium name="The Broad Institute Genome Sequencing Center for Infectious Disease"/>
            <person name="Wu L."/>
            <person name="Ma J."/>
        </authorList>
    </citation>
    <scope>NUCLEOTIDE SEQUENCE [LARGE SCALE GENOMIC DNA]</scope>
    <source>
        <strain evidence="3">JCM 16908</strain>
    </source>
</reference>
<dbReference type="Proteomes" id="UP001500888">
    <property type="component" value="Unassembled WGS sequence"/>
</dbReference>
<gene>
    <name evidence="2" type="ORF">GCM10022226_80640</name>
</gene>
<dbReference type="EMBL" id="BAAAZR010000063">
    <property type="protein sequence ID" value="GAA3845313.1"/>
    <property type="molecule type" value="Genomic_DNA"/>
</dbReference>
<evidence type="ECO:0000313" key="3">
    <source>
        <dbReference type="Proteomes" id="UP001500888"/>
    </source>
</evidence>
<feature type="region of interest" description="Disordered" evidence="1">
    <location>
        <begin position="1"/>
        <end position="21"/>
    </location>
</feature>
<name>A0ABP7JJS0_9ACTN</name>
<evidence type="ECO:0000256" key="1">
    <source>
        <dbReference type="SAM" id="MobiDB-lite"/>
    </source>
</evidence>
<proteinExistence type="predicted"/>
<keyword evidence="3" id="KW-1185">Reference proteome</keyword>
<organism evidence="2 3">
    <name type="scientific">Sphaerisporangium flaviroseum</name>
    <dbReference type="NCBI Taxonomy" id="509199"/>
    <lineage>
        <taxon>Bacteria</taxon>
        <taxon>Bacillati</taxon>
        <taxon>Actinomycetota</taxon>
        <taxon>Actinomycetes</taxon>
        <taxon>Streptosporangiales</taxon>
        <taxon>Streptosporangiaceae</taxon>
        <taxon>Sphaerisporangium</taxon>
    </lineage>
</organism>
<protein>
    <submittedName>
        <fullName evidence="2">Uncharacterized protein</fullName>
    </submittedName>
</protein>
<sequence length="102" mass="10821">MPVESLSVAGRLPANTSASMGTDGRLHLAALDAVAEPASLVALRAAVEAMMPRVDLPEVVLEVFSWTGADAAFTSITRRRPGWPTCGSRLPRCWWRTAATSG</sequence>
<evidence type="ECO:0000313" key="2">
    <source>
        <dbReference type="EMBL" id="GAA3845313.1"/>
    </source>
</evidence>
<accession>A0ABP7JJS0</accession>
<comment type="caution">
    <text evidence="2">The sequence shown here is derived from an EMBL/GenBank/DDBJ whole genome shotgun (WGS) entry which is preliminary data.</text>
</comment>